<keyword evidence="3" id="KW-1185">Reference proteome</keyword>
<dbReference type="EMBL" id="JBGFUD010017055">
    <property type="protein sequence ID" value="MFH4984380.1"/>
    <property type="molecule type" value="Genomic_DNA"/>
</dbReference>
<proteinExistence type="predicted"/>
<feature type="region of interest" description="Disordered" evidence="1">
    <location>
        <begin position="39"/>
        <end position="68"/>
    </location>
</feature>
<evidence type="ECO:0000256" key="1">
    <source>
        <dbReference type="SAM" id="MobiDB-lite"/>
    </source>
</evidence>
<evidence type="ECO:0000313" key="2">
    <source>
        <dbReference type="EMBL" id="MFH4984380.1"/>
    </source>
</evidence>
<gene>
    <name evidence="2" type="ORF">AB6A40_011089</name>
</gene>
<dbReference type="Proteomes" id="UP001608902">
    <property type="component" value="Unassembled WGS sequence"/>
</dbReference>
<organism evidence="2 3">
    <name type="scientific">Gnathostoma spinigerum</name>
    <dbReference type="NCBI Taxonomy" id="75299"/>
    <lineage>
        <taxon>Eukaryota</taxon>
        <taxon>Metazoa</taxon>
        <taxon>Ecdysozoa</taxon>
        <taxon>Nematoda</taxon>
        <taxon>Chromadorea</taxon>
        <taxon>Rhabditida</taxon>
        <taxon>Spirurina</taxon>
        <taxon>Gnathostomatomorpha</taxon>
        <taxon>Gnathostomatoidea</taxon>
        <taxon>Gnathostomatidae</taxon>
        <taxon>Gnathostoma</taxon>
    </lineage>
</organism>
<comment type="caution">
    <text evidence="2">The sequence shown here is derived from an EMBL/GenBank/DDBJ whole genome shotgun (WGS) entry which is preliminary data.</text>
</comment>
<reference evidence="2 3" key="1">
    <citation type="submission" date="2024-08" db="EMBL/GenBank/DDBJ databases">
        <title>Gnathostoma spinigerum genome.</title>
        <authorList>
            <person name="Gonzalez-Bertolin B."/>
            <person name="Monzon S."/>
            <person name="Zaballos A."/>
            <person name="Jimenez P."/>
            <person name="Dekumyoy P."/>
            <person name="Varona S."/>
            <person name="Cuesta I."/>
            <person name="Sumanam S."/>
            <person name="Adisakwattana P."/>
            <person name="Gasser R.B."/>
            <person name="Hernandez-Gonzalez A."/>
            <person name="Young N.D."/>
            <person name="Perteguer M.J."/>
        </authorList>
    </citation>
    <scope>NUCLEOTIDE SEQUENCE [LARGE SCALE GENOMIC DNA]</scope>
    <source>
        <strain evidence="2">AL3</strain>
        <tissue evidence="2">Liver</tissue>
    </source>
</reference>
<protein>
    <submittedName>
        <fullName evidence="2">Uncharacterized protein</fullName>
    </submittedName>
</protein>
<evidence type="ECO:0000313" key="3">
    <source>
        <dbReference type="Proteomes" id="UP001608902"/>
    </source>
</evidence>
<sequence>MKDTGNFCFPYQSSAIQPNMVTQGFGAYSTMHFQPPYEARTPKEENFSMNSPTQSSSSTTTSAATTSVTVKPQLDEAHRKYEGFLQIFKDLIIAYYLFIAGY</sequence>
<accession>A0ABD6EWR4</accession>
<name>A0ABD6EWR4_9BILA</name>
<feature type="compositionally biased region" description="Low complexity" evidence="1">
    <location>
        <begin position="55"/>
        <end position="68"/>
    </location>
</feature>
<dbReference type="AlphaFoldDB" id="A0ABD6EWR4"/>